<dbReference type="SUPFAM" id="SSF49879">
    <property type="entry name" value="SMAD/FHA domain"/>
    <property type="match status" value="1"/>
</dbReference>
<dbReference type="KEGG" id="ccan:109702734"/>
<feature type="compositionally biased region" description="Polar residues" evidence="17">
    <location>
        <begin position="1181"/>
        <end position="1190"/>
    </location>
</feature>
<dbReference type="Pfam" id="PF00225">
    <property type="entry name" value="Kinesin"/>
    <property type="match status" value="1"/>
</dbReference>
<dbReference type="CTD" id="9928"/>
<sequence length="1190" mass="134325">MSVHSAHNRNNSDIFEVPPSQKSSSLSAVTHGGQLKLHLKSNISESENDDPLLGSTSKIRDINSTYVISACKKSGDLPLTPKPVERLTLQRRATRNKDSLLGSELGDTTEKTAETSLTLQRRRAKMDSVEKCKAVKRDPVEKWKIMQNVGSEAENCASQETRPNAKGISNSKNSCVASSARLAEQSNAIETTGDEKYKESFSVFSGTKENVSLKYSSNRAPIGSQGQTEVVKSGHLAVKPTQSKLDIQVWGTGSVHQSIGKDVVKNSNKFGNLEKRTPVKCITEHKLTPKHCLPQLKSPAASILKNRMPSLQDKQRPKSSLLANKRERSQENTLPPEEKTTVQNNTSIETDLLKIENSQVTVAVRVRPFSKREKIEKASQVVFVNGEEITVAHPDMKQVYTFIYDLSFWSFDECHPHYASQTTVYETLAAPLLERAFEGYNTCLFAYGQTGSGKSYTMMGFSEEPGIIPRFCEDLFAQVAQKQTQEVSCHLEMSFFEVYNEKIHDLLVCKGENGQRKQPLRVREHPISGPYVEALSMNVVSSYSDIQSWLELGNKQRATAATGMNDKSSRSHSVLTLVMTQTKTEVVEGEEHDHRVTSRISLVDLAGSERCSATYTSGDRLKEGVSINKSLLTLGKVISALSEQANQRRVFIPYRESVLTWLLKESLGGNSKTAMIATISPAASNIEETLSTLRYANQARLIVNIAKVNEDVNAKLIRELKAEIEKLKSAQRNNRNIDPERYRLCRQEITSLRMKLHQQERDMAEMQRLWKEKLEQAEKRKLQETKELQKAGITFQMDNHLPNLVNLNEDPQLSEMLLYMIKEGTTTVGKYKPNSSHDIQLSGVLIADDHCTIKNFEATVSIIPVGEAKTYVNGKHILEPTVLHHGDRVILGGDHYFRFNHPVEVQKGKRPSSRDNFTSEGPKDFEFAKNELLMAQRSLLEAEIKEAQLKAKEEMMQGIQIAKEMAQQELFSQKAAYESKIRALETELREESQRKKMQEINNQKANHKIEELEKAKQHLEQEIYVNNKRLEMETLATKQALADHSIRHAKILEALETEKQKIAQEVQILQQNRSHRDKTCIIQTNWSSMKLSMMIQEANTISNKFKKCYVFGRHDTSGEGSSDISVRVRNLKLGISTFWSLEKFESKLAAMKELYESNGGNKSEDVFCDPEDEWEPDITNAPVSSLSRRR</sequence>
<feature type="domain" description="Kinesin motor" evidence="18">
    <location>
        <begin position="359"/>
        <end position="702"/>
    </location>
</feature>
<dbReference type="InterPro" id="IPR032405">
    <property type="entry name" value="Kinesin_assoc"/>
</dbReference>
<keyword evidence="4" id="KW-0963">Cytoplasm</keyword>
<evidence type="ECO:0000256" key="3">
    <source>
        <dbReference type="ARBA" id="ARBA00004214"/>
    </source>
</evidence>
<evidence type="ECO:0000256" key="10">
    <source>
        <dbReference type="ARBA" id="ARBA00023175"/>
    </source>
</evidence>
<dbReference type="GO" id="GO:0003777">
    <property type="term" value="F:microtubule motor activity"/>
    <property type="evidence" value="ECO:0007669"/>
    <property type="project" value="InterPro"/>
</dbReference>
<keyword evidence="10 15" id="KW-0505">Motor protein</keyword>
<evidence type="ECO:0000256" key="15">
    <source>
        <dbReference type="PROSITE-ProRule" id="PRU00283"/>
    </source>
</evidence>
<dbReference type="GO" id="GO:0005524">
    <property type="term" value="F:ATP binding"/>
    <property type="evidence" value="ECO:0007669"/>
    <property type="project" value="UniProtKB-UniRule"/>
</dbReference>
<dbReference type="GO" id="GO:0043066">
    <property type="term" value="P:negative regulation of apoptotic process"/>
    <property type="evidence" value="ECO:0007669"/>
    <property type="project" value="UniProtKB-ARBA"/>
</dbReference>
<evidence type="ECO:0000313" key="19">
    <source>
        <dbReference type="RefSeq" id="XP_020043601.1"/>
    </source>
</evidence>
<dbReference type="RefSeq" id="XP_020043601.1">
    <property type="nucleotide sequence ID" value="XM_020188012.1"/>
</dbReference>
<dbReference type="InterPro" id="IPR036961">
    <property type="entry name" value="Kinesin_motor_dom_sf"/>
</dbReference>
<dbReference type="AlphaFoldDB" id="A0A8B7WJB9"/>
<dbReference type="InterPro" id="IPR000253">
    <property type="entry name" value="FHA_dom"/>
</dbReference>
<dbReference type="Gene3D" id="2.60.200.20">
    <property type="match status" value="1"/>
</dbReference>
<dbReference type="SUPFAM" id="SSF52540">
    <property type="entry name" value="P-loop containing nucleoside triphosphate hydrolases"/>
    <property type="match status" value="1"/>
</dbReference>
<keyword evidence="5" id="KW-0597">Phosphoprotein</keyword>
<dbReference type="PROSITE" id="PS00411">
    <property type="entry name" value="KINESIN_MOTOR_1"/>
    <property type="match status" value="1"/>
</dbReference>
<dbReference type="GO" id="GO:0005874">
    <property type="term" value="C:microtubule"/>
    <property type="evidence" value="ECO:0007669"/>
    <property type="project" value="UniProtKB-KW"/>
</dbReference>
<evidence type="ECO:0000256" key="14">
    <source>
        <dbReference type="ARBA" id="ARBA00073220"/>
    </source>
</evidence>
<evidence type="ECO:0000256" key="16">
    <source>
        <dbReference type="SAM" id="Coils"/>
    </source>
</evidence>
<feature type="compositionally biased region" description="Acidic residues" evidence="17">
    <location>
        <begin position="1166"/>
        <end position="1176"/>
    </location>
</feature>
<keyword evidence="7 15" id="KW-0547">Nucleotide-binding</keyword>
<feature type="region of interest" description="Disordered" evidence="17">
    <location>
        <begin position="306"/>
        <end position="345"/>
    </location>
</feature>
<dbReference type="GO" id="GO:0007018">
    <property type="term" value="P:microtubule-based movement"/>
    <property type="evidence" value="ECO:0007669"/>
    <property type="project" value="InterPro"/>
</dbReference>
<comment type="subcellular location">
    <subcellularLocation>
        <location evidence="2">Cytoplasm</location>
        <location evidence="2">Cytoskeleton</location>
        <location evidence="2">Spindle</location>
    </subcellularLocation>
    <subcellularLocation>
        <location evidence="3">Midbody</location>
    </subcellularLocation>
    <subcellularLocation>
        <location evidence="1">Nucleus</location>
    </subcellularLocation>
</comment>
<dbReference type="FunFam" id="2.60.200.20:FF:000020">
    <property type="entry name" value="Kinesin family member 14"/>
    <property type="match status" value="1"/>
</dbReference>
<dbReference type="PROSITE" id="PS50067">
    <property type="entry name" value="KINESIN_MOTOR_2"/>
    <property type="match status" value="1"/>
</dbReference>
<dbReference type="GO" id="GO:0005819">
    <property type="term" value="C:spindle"/>
    <property type="evidence" value="ECO:0007669"/>
    <property type="project" value="UniProtKB-SubCell"/>
</dbReference>
<dbReference type="InterPro" id="IPR019821">
    <property type="entry name" value="Kinesin_motor_CS"/>
</dbReference>
<dbReference type="Pfam" id="PF00498">
    <property type="entry name" value="FHA"/>
    <property type="match status" value="1"/>
</dbReference>
<feature type="region of interest" description="Disordered" evidence="17">
    <location>
        <begin position="1"/>
        <end position="31"/>
    </location>
</feature>
<dbReference type="OrthoDB" id="3176171at2759"/>
<evidence type="ECO:0000256" key="11">
    <source>
        <dbReference type="ARBA" id="ARBA00023212"/>
    </source>
</evidence>
<feature type="region of interest" description="Disordered" evidence="17">
    <location>
        <begin position="1158"/>
        <end position="1190"/>
    </location>
</feature>
<comment type="subunit">
    <text evidence="13">Directly interacts with PRC1 within a complex also containing KIF4A, KIF20A and KIF23; targets to the central spindle. Directly interacts with CIT depending on the activation state of the kinase (stronger interaction with the kinase-dead form); targets to the midbody. Interacts with ARRB2; the interaction is detected in the nucleus upon OR1D2 stimulation. Interacts with AKT1; the interaction is detected in the plasma membrane upon INS stimulation and promotes AKT1 phosphorylation. Interacts with SVIL; at midbody during cytokinesis. Interacts with RADIL (via PDZ domain); recruits RADIL to the microtubule network restricting RADIL from interaction with activated RAP1A.</text>
</comment>
<dbReference type="PANTHER" id="PTHR47117">
    <property type="entry name" value="STAR-RELATED LIPID TRANSFER PROTEIN 9"/>
    <property type="match status" value="1"/>
</dbReference>
<keyword evidence="9 16" id="KW-0175">Coiled coil</keyword>
<dbReference type="GO" id="GO:0008017">
    <property type="term" value="F:microtubule binding"/>
    <property type="evidence" value="ECO:0007669"/>
    <property type="project" value="InterPro"/>
</dbReference>
<dbReference type="SMART" id="SM00129">
    <property type="entry name" value="KISc"/>
    <property type="match status" value="1"/>
</dbReference>
<evidence type="ECO:0000256" key="17">
    <source>
        <dbReference type="SAM" id="MobiDB-lite"/>
    </source>
</evidence>
<keyword evidence="6" id="KW-0493">Microtubule</keyword>
<dbReference type="SMART" id="SM00240">
    <property type="entry name" value="FHA"/>
    <property type="match status" value="1"/>
</dbReference>
<feature type="coiled-coil region" evidence="16">
    <location>
        <begin position="930"/>
        <end position="1072"/>
    </location>
</feature>
<comment type="similarity">
    <text evidence="15">Belongs to the TRAFAC class myosin-kinesin ATPase superfamily. Kinesin family.</text>
</comment>
<dbReference type="GO" id="GO:0030496">
    <property type="term" value="C:midbody"/>
    <property type="evidence" value="ECO:0007669"/>
    <property type="project" value="UniProtKB-SubCell"/>
</dbReference>
<protein>
    <recommendedName>
        <fullName evidence="14">Kinesin-like protein KIF14</fullName>
    </recommendedName>
</protein>
<dbReference type="CDD" id="cd01365">
    <property type="entry name" value="KISc_KIF1A_KIF1B"/>
    <property type="match status" value="1"/>
</dbReference>
<evidence type="ECO:0000256" key="9">
    <source>
        <dbReference type="ARBA" id="ARBA00023054"/>
    </source>
</evidence>
<dbReference type="InterPro" id="IPR027417">
    <property type="entry name" value="P-loop_NTPase"/>
</dbReference>
<dbReference type="PANTHER" id="PTHR47117:SF7">
    <property type="entry name" value="KINESIN-LIKE PROTEIN KIF14"/>
    <property type="match status" value="1"/>
</dbReference>
<dbReference type="FunFam" id="3.40.850.10:FF:000042">
    <property type="entry name" value="Kinesin family member 14"/>
    <property type="match status" value="1"/>
</dbReference>
<evidence type="ECO:0000256" key="13">
    <source>
        <dbReference type="ARBA" id="ARBA00064520"/>
    </source>
</evidence>
<accession>A0A8B7WJB9</accession>
<evidence type="ECO:0000256" key="12">
    <source>
        <dbReference type="ARBA" id="ARBA00023242"/>
    </source>
</evidence>
<keyword evidence="12" id="KW-0539">Nucleus</keyword>
<gene>
    <name evidence="19" type="primary">Kif14</name>
</gene>
<evidence type="ECO:0000256" key="6">
    <source>
        <dbReference type="ARBA" id="ARBA00022701"/>
    </source>
</evidence>
<feature type="binding site" evidence="15">
    <location>
        <begin position="448"/>
        <end position="455"/>
    </location>
    <ligand>
        <name>ATP</name>
        <dbReference type="ChEBI" id="CHEBI:30616"/>
    </ligand>
</feature>
<dbReference type="PRINTS" id="PR00380">
    <property type="entry name" value="KINESINHEAVY"/>
</dbReference>
<evidence type="ECO:0000256" key="1">
    <source>
        <dbReference type="ARBA" id="ARBA00004123"/>
    </source>
</evidence>
<feature type="coiled-coil region" evidence="16">
    <location>
        <begin position="713"/>
        <end position="794"/>
    </location>
</feature>
<name>A0A8B7WJB9_CASCN</name>
<evidence type="ECO:0000259" key="18">
    <source>
        <dbReference type="PROSITE" id="PS50067"/>
    </source>
</evidence>
<dbReference type="Gene3D" id="3.40.850.10">
    <property type="entry name" value="Kinesin motor domain"/>
    <property type="match status" value="1"/>
</dbReference>
<organism evidence="19">
    <name type="scientific">Castor canadensis</name>
    <name type="common">American beaver</name>
    <dbReference type="NCBI Taxonomy" id="51338"/>
    <lineage>
        <taxon>Eukaryota</taxon>
        <taxon>Metazoa</taxon>
        <taxon>Chordata</taxon>
        <taxon>Craniata</taxon>
        <taxon>Vertebrata</taxon>
        <taxon>Euteleostomi</taxon>
        <taxon>Mammalia</taxon>
        <taxon>Eutheria</taxon>
        <taxon>Euarchontoglires</taxon>
        <taxon>Glires</taxon>
        <taxon>Rodentia</taxon>
        <taxon>Castorimorpha</taxon>
        <taxon>Castoridae</taxon>
        <taxon>Castor</taxon>
    </lineage>
</organism>
<dbReference type="CDD" id="cd22707">
    <property type="entry name" value="FHA_KIF14"/>
    <property type="match status" value="1"/>
</dbReference>
<feature type="region of interest" description="Disordered" evidence="17">
    <location>
        <begin position="93"/>
        <end position="121"/>
    </location>
</feature>
<dbReference type="Pfam" id="PF16183">
    <property type="entry name" value="Kinesin_assoc"/>
    <property type="match status" value="1"/>
</dbReference>
<keyword evidence="8 15" id="KW-0067">ATP-binding</keyword>
<proteinExistence type="inferred from homology"/>
<evidence type="ECO:0000256" key="8">
    <source>
        <dbReference type="ARBA" id="ARBA00022840"/>
    </source>
</evidence>
<evidence type="ECO:0000256" key="7">
    <source>
        <dbReference type="ARBA" id="ARBA00022741"/>
    </source>
</evidence>
<keyword evidence="11" id="KW-0206">Cytoskeleton</keyword>
<feature type="compositionally biased region" description="Basic and acidic residues" evidence="17">
    <location>
        <begin position="324"/>
        <end position="340"/>
    </location>
</feature>
<reference evidence="19" key="1">
    <citation type="submission" date="2025-08" db="UniProtKB">
        <authorList>
            <consortium name="RefSeq"/>
        </authorList>
    </citation>
    <scope>IDENTIFICATION</scope>
    <source>
        <tissue evidence="19">Leukocyte</tissue>
    </source>
</reference>
<evidence type="ECO:0000256" key="5">
    <source>
        <dbReference type="ARBA" id="ARBA00022553"/>
    </source>
</evidence>
<dbReference type="GO" id="GO:0005634">
    <property type="term" value="C:nucleus"/>
    <property type="evidence" value="ECO:0007669"/>
    <property type="project" value="UniProtKB-SubCell"/>
</dbReference>
<evidence type="ECO:0000256" key="4">
    <source>
        <dbReference type="ARBA" id="ARBA00022490"/>
    </source>
</evidence>
<dbReference type="InterPro" id="IPR008984">
    <property type="entry name" value="SMAD_FHA_dom_sf"/>
</dbReference>
<evidence type="ECO:0000256" key="2">
    <source>
        <dbReference type="ARBA" id="ARBA00004186"/>
    </source>
</evidence>
<dbReference type="InterPro" id="IPR001752">
    <property type="entry name" value="Kinesin_motor_dom"/>
</dbReference>